<dbReference type="PANTHER" id="PTHR14677">
    <property type="entry name" value="ARSENITE INDUCUBLE RNA ASSOCIATED PROTEIN AIP-1-RELATED"/>
    <property type="match status" value="1"/>
</dbReference>
<keyword evidence="2 4" id="KW-0863">Zinc-finger</keyword>
<evidence type="ECO:0000256" key="2">
    <source>
        <dbReference type="ARBA" id="ARBA00022771"/>
    </source>
</evidence>
<keyword evidence="1" id="KW-0479">Metal-binding</keyword>
<protein>
    <recommendedName>
        <fullName evidence="5">AN1-type domain-containing protein</fullName>
    </recommendedName>
</protein>
<dbReference type="FunCoup" id="G8JUI8">
    <property type="interactions" value="219"/>
</dbReference>
<evidence type="ECO:0000313" key="7">
    <source>
        <dbReference type="Proteomes" id="UP000006790"/>
    </source>
</evidence>
<dbReference type="Proteomes" id="UP000006790">
    <property type="component" value="Chromosome 6"/>
</dbReference>
<evidence type="ECO:0000259" key="5">
    <source>
        <dbReference type="PROSITE" id="PS51039"/>
    </source>
</evidence>
<dbReference type="eggNOG" id="KOG3183">
    <property type="taxonomic scope" value="Eukaryota"/>
</dbReference>
<dbReference type="SUPFAM" id="SSF118310">
    <property type="entry name" value="AN1-like Zinc finger"/>
    <property type="match status" value="1"/>
</dbReference>
<dbReference type="EMBL" id="CP002502">
    <property type="protein sequence ID" value="AET40768.1"/>
    <property type="molecule type" value="Genomic_DNA"/>
</dbReference>
<dbReference type="InterPro" id="IPR057358">
    <property type="entry name" value="UBL_ZFAND1-like"/>
</dbReference>
<dbReference type="GeneID" id="11469150"/>
<dbReference type="InterPro" id="IPR035896">
    <property type="entry name" value="AN1-like_Znf"/>
</dbReference>
<accession>G8JUI8</accession>
<dbReference type="STRING" id="931890.G8JUI8"/>
<dbReference type="GO" id="GO:0005737">
    <property type="term" value="C:cytoplasm"/>
    <property type="evidence" value="ECO:0007669"/>
    <property type="project" value="TreeGrafter"/>
</dbReference>
<dbReference type="Pfam" id="PF01428">
    <property type="entry name" value="zf-AN1"/>
    <property type="match status" value="1"/>
</dbReference>
<dbReference type="OrthoDB" id="431929at2759"/>
<dbReference type="SMART" id="SM00154">
    <property type="entry name" value="ZnF_AN1"/>
    <property type="match status" value="1"/>
</dbReference>
<dbReference type="InterPro" id="IPR000058">
    <property type="entry name" value="Znf_AN1"/>
</dbReference>
<gene>
    <name evidence="6" type="ordered locus">Ecym_6393</name>
</gene>
<evidence type="ECO:0000256" key="3">
    <source>
        <dbReference type="ARBA" id="ARBA00022833"/>
    </source>
</evidence>
<dbReference type="Pfam" id="PF25327">
    <property type="entry name" value="UBL_ZFAND1"/>
    <property type="match status" value="1"/>
</dbReference>
<organism evidence="6 7">
    <name type="scientific">Eremothecium cymbalariae (strain CBS 270.75 / DBVPG 7215 / KCTC 17166 / NRRL Y-17582)</name>
    <name type="common">Yeast</name>
    <dbReference type="NCBI Taxonomy" id="931890"/>
    <lineage>
        <taxon>Eukaryota</taxon>
        <taxon>Fungi</taxon>
        <taxon>Dikarya</taxon>
        <taxon>Ascomycota</taxon>
        <taxon>Saccharomycotina</taxon>
        <taxon>Saccharomycetes</taxon>
        <taxon>Saccharomycetales</taxon>
        <taxon>Saccharomycetaceae</taxon>
        <taxon>Eremothecium</taxon>
    </lineage>
</organism>
<evidence type="ECO:0000256" key="4">
    <source>
        <dbReference type="PROSITE-ProRule" id="PRU00449"/>
    </source>
</evidence>
<dbReference type="GO" id="GO:0008270">
    <property type="term" value="F:zinc ion binding"/>
    <property type="evidence" value="ECO:0007669"/>
    <property type="project" value="UniProtKB-KW"/>
</dbReference>
<proteinExistence type="predicted"/>
<name>G8JUI8_ERECY</name>
<sequence>MTQKEYGMLDVGKHCHYCRQVDFLPFHCTSCSEDFCALHRSREEHNCRGLVRGGGDLSKGTMMAVSGSRKGDREAYFKSLLPEKSAVRVNQTRAQPEGSNQSIKDRLIGQKNTFALDKLKKFFDKYSSKKNYKLKLTTSNKTIQLAKMKRAAKGDENIPQSNRVYIWCYCIDEKEPKEYEMFINKVWPLGRVLDYLSQQLNIKNVNLSAPADMDKKLYLYKTVKGSEWVLLEPSARVTGNIDDGDTVYLVRGEDTRLIK</sequence>
<dbReference type="HOGENOM" id="CLU_052358_2_1_1"/>
<keyword evidence="7" id="KW-1185">Reference proteome</keyword>
<dbReference type="InParanoid" id="G8JUI8"/>
<dbReference type="Gene3D" id="4.10.1110.10">
    <property type="entry name" value="AN1-like Zinc finger"/>
    <property type="match status" value="1"/>
</dbReference>
<dbReference type="RefSeq" id="XP_003647585.1">
    <property type="nucleotide sequence ID" value="XM_003647537.1"/>
</dbReference>
<dbReference type="PANTHER" id="PTHR14677:SF40">
    <property type="entry name" value="CDC48-ASSOCIATED UBIQUITIN-LIKE_ZINC FINGER PROTEIN 1"/>
    <property type="match status" value="1"/>
</dbReference>
<evidence type="ECO:0000256" key="1">
    <source>
        <dbReference type="ARBA" id="ARBA00022723"/>
    </source>
</evidence>
<dbReference type="GO" id="GO:0043161">
    <property type="term" value="P:proteasome-mediated ubiquitin-dependent protein catabolic process"/>
    <property type="evidence" value="ECO:0007669"/>
    <property type="project" value="EnsemblFungi"/>
</dbReference>
<dbReference type="PROSITE" id="PS51039">
    <property type="entry name" value="ZF_AN1"/>
    <property type="match status" value="1"/>
</dbReference>
<feature type="domain" description="AN1-type" evidence="5">
    <location>
        <begin position="9"/>
        <end position="55"/>
    </location>
</feature>
<dbReference type="AlphaFoldDB" id="G8JUI8"/>
<dbReference type="GO" id="GO:0035617">
    <property type="term" value="P:stress granule disassembly"/>
    <property type="evidence" value="ECO:0007669"/>
    <property type="project" value="EnsemblFungi"/>
</dbReference>
<dbReference type="KEGG" id="erc:Ecym_6393"/>
<reference evidence="7" key="1">
    <citation type="journal article" date="2012" name="G3 (Bethesda)">
        <title>Pichia sorbitophila, an interspecies yeast hybrid reveals early steps of genome resolution following polyploidization.</title>
        <authorList>
            <person name="Leh Louis V."/>
            <person name="Despons L."/>
            <person name="Friedrich A."/>
            <person name="Martin T."/>
            <person name="Durrens P."/>
            <person name="Casaregola S."/>
            <person name="Neuveglise C."/>
            <person name="Fairhead C."/>
            <person name="Marck C."/>
            <person name="Cruz J.A."/>
            <person name="Straub M.L."/>
            <person name="Kugler V."/>
            <person name="Sacerdot C."/>
            <person name="Uzunov Z."/>
            <person name="Thierry A."/>
            <person name="Weiss S."/>
            <person name="Bleykasten C."/>
            <person name="De Montigny J."/>
            <person name="Jacques N."/>
            <person name="Jung P."/>
            <person name="Lemaire M."/>
            <person name="Mallet S."/>
            <person name="Morel G."/>
            <person name="Richard G.F."/>
            <person name="Sarkar A."/>
            <person name="Savel G."/>
            <person name="Schacherer J."/>
            <person name="Seret M.L."/>
            <person name="Talla E."/>
            <person name="Samson G."/>
            <person name="Jubin C."/>
            <person name="Poulain J."/>
            <person name="Vacherie B."/>
            <person name="Barbe V."/>
            <person name="Pelletier E."/>
            <person name="Sherman D.J."/>
            <person name="Westhof E."/>
            <person name="Weissenbach J."/>
            <person name="Baret P.V."/>
            <person name="Wincker P."/>
            <person name="Gaillardin C."/>
            <person name="Dujon B."/>
            <person name="Souciet J.L."/>
        </authorList>
    </citation>
    <scope>NUCLEOTIDE SEQUENCE [LARGE SCALE GENOMIC DNA]</scope>
    <source>
        <strain evidence="7">CBS 270.75 / DBVPG 7215 / KCTC 17166 / NRRL Y-17582</strain>
    </source>
</reference>
<evidence type="ECO:0000313" key="6">
    <source>
        <dbReference type="EMBL" id="AET40768.1"/>
    </source>
</evidence>
<dbReference type="OMA" id="RQYCLKH"/>
<dbReference type="GO" id="GO:1903843">
    <property type="term" value="P:cellular response to arsenite ion"/>
    <property type="evidence" value="ECO:0007669"/>
    <property type="project" value="EnsemblFungi"/>
</dbReference>
<keyword evidence="3" id="KW-0862">Zinc</keyword>
<dbReference type="GO" id="GO:0070628">
    <property type="term" value="F:proteasome binding"/>
    <property type="evidence" value="ECO:0007669"/>
    <property type="project" value="EnsemblFungi"/>
</dbReference>